<keyword evidence="4" id="KW-0067">ATP-binding</keyword>
<dbReference type="Gene3D" id="3.40.50.300">
    <property type="entry name" value="P-loop containing nucleotide triphosphate hydrolases"/>
    <property type="match status" value="2"/>
</dbReference>
<evidence type="ECO:0000313" key="7">
    <source>
        <dbReference type="EMBL" id="MEA5392114.1"/>
    </source>
</evidence>
<feature type="domain" description="Helicase C-terminal" evidence="6">
    <location>
        <begin position="375"/>
        <end position="561"/>
    </location>
</feature>
<organism evidence="7 8">
    <name type="scientific">Cyanobium gracile UHCC 0139</name>
    <dbReference type="NCBI Taxonomy" id="3110308"/>
    <lineage>
        <taxon>Bacteria</taxon>
        <taxon>Bacillati</taxon>
        <taxon>Cyanobacteriota</taxon>
        <taxon>Cyanophyceae</taxon>
        <taxon>Synechococcales</taxon>
        <taxon>Prochlorococcaceae</taxon>
        <taxon>Cyanobium</taxon>
    </lineage>
</organism>
<dbReference type="InterPro" id="IPR036390">
    <property type="entry name" value="WH_DNA-bd_sf"/>
</dbReference>
<dbReference type="SMART" id="SM00487">
    <property type="entry name" value="DEXDc"/>
    <property type="match status" value="1"/>
</dbReference>
<evidence type="ECO:0000259" key="6">
    <source>
        <dbReference type="PROSITE" id="PS51194"/>
    </source>
</evidence>
<dbReference type="PROSITE" id="PS51192">
    <property type="entry name" value="HELICASE_ATP_BIND_1"/>
    <property type="match status" value="1"/>
</dbReference>
<dbReference type="CDD" id="cd17921">
    <property type="entry name" value="DEXHc_Ski2"/>
    <property type="match status" value="1"/>
</dbReference>
<dbReference type="SUPFAM" id="SSF46785">
    <property type="entry name" value="Winged helix' DNA-binding domain"/>
    <property type="match status" value="1"/>
</dbReference>
<evidence type="ECO:0000256" key="2">
    <source>
        <dbReference type="ARBA" id="ARBA00022801"/>
    </source>
</evidence>
<evidence type="ECO:0000313" key="8">
    <source>
        <dbReference type="Proteomes" id="UP001304461"/>
    </source>
</evidence>
<dbReference type="Gene3D" id="1.10.3380.30">
    <property type="match status" value="1"/>
</dbReference>
<dbReference type="Proteomes" id="UP001304461">
    <property type="component" value="Unassembled WGS sequence"/>
</dbReference>
<dbReference type="InterPro" id="IPR027417">
    <property type="entry name" value="P-loop_NTPase"/>
</dbReference>
<dbReference type="InterPro" id="IPR050474">
    <property type="entry name" value="Hel308_SKI2-like"/>
</dbReference>
<keyword evidence="2" id="KW-0378">Hydrolase</keyword>
<dbReference type="Pfam" id="PF00270">
    <property type="entry name" value="DEAD"/>
    <property type="match status" value="1"/>
</dbReference>
<dbReference type="PROSITE" id="PS51194">
    <property type="entry name" value="HELICASE_CTER"/>
    <property type="match status" value="1"/>
</dbReference>
<dbReference type="RefSeq" id="WP_323306081.1">
    <property type="nucleotide sequence ID" value="NZ_JAYGHX010000008.1"/>
</dbReference>
<sequence>MNEGSNHVEEIIRICQEANQQLLIAMPWWADDETGIRIRQEVVTTAHRGIDVRVQIRPDHSNRRTIEVLKNCGVHVTALPQLHGKAVCSEQEHAHITLNFFNKDALRNINFAEFCKDQDKIEDFSNQFREREHAVSEQLDGPELHTDVKDLVEEIAIQRTLPYSRLNPLQSLCTRHALYGEENLLVIAPTGAGKTLVGILGLLSASIRLDAKAVWLVPSRALAKEITKSLKNLSHPKIKSLELLGGDDAHNELLEKHNLWICTTEKYESILRRQSANRITTQVYTIVIDEIHLLADRTRGALLESIIARIKDQAPYPRIIGLSATLDNEEEFAGWFNARVLKSTWKPSSLNKEVICYQGDRRENFLILDKRREQVLTQTLRSINNDSQKKGATLVFCRSKRKCFKQAISLLRDLTEVEDLLDRVDTKQPPSNEASDLLLRNRIGMHFNGYSKSIESLQRFNDSKIDFLFSTTGLAQGVNTKAKTVIISETTLGWNEPLGINTANQMLGRAGRGEGNEGWGIIICPEYEKEKWSEGIEKSSRVKSGMSNKLVEVILAEIALQNIQSGNEAKTWYSKTFQAFCDQESREIEHKIEKTISFLLQEGLVLLGDDGGLEVSNFGFACIRLMTDIDSSINLVKTLHSITPSQDIQWNEMQLVLAVSQAIKCEEFSALKELASFAEIANACISRYRLAENRSMPDFLLNLIAIDLLLYNKDKIDCLPEELSGVKDRCLYYIPETAPRYLALINQIGALASSPWITMCANDVSKRISWHRLLPKPERGASRMIGFIESLSDPLLLKSKLQEAWKSAQDKHILTPDRIPEGTTSFSFCTNKAKAQDGMHNIFHLDKLTVEFIDSDDIIRVSNFPEGTLETFARVDSSCGSNQKYLGRATTLEIKLPITNKETEDYSILVYSATRNDRILFSETLKITKEIDCNPENQLLNMFKALSSSLPQVAIARKQHGLRKFLREKLLGPLPHSDEFAEAIAKKDYLVEIASIFRLANDTDVMTAWRINDLINESIELRPSLNSAPFEFQSVANTITHSAGTILDREITKASLGINCGLDMGLAYNSNGGSVYALLKHDSGWGLFQNIPFHHAHHLKAIFPETLAGSIQAMARPTQMKETSTPCYAWANAYSSYKEVM</sequence>
<dbReference type="SUPFAM" id="SSF56024">
    <property type="entry name" value="Phospholipase D/nuclease"/>
    <property type="match status" value="1"/>
</dbReference>
<dbReference type="EMBL" id="JAYGHX010000008">
    <property type="protein sequence ID" value="MEA5392114.1"/>
    <property type="molecule type" value="Genomic_DNA"/>
</dbReference>
<dbReference type="InterPro" id="IPR001650">
    <property type="entry name" value="Helicase_C-like"/>
</dbReference>
<comment type="caution">
    <text evidence="7">The sequence shown here is derived from an EMBL/GenBank/DDBJ whole genome shotgun (WGS) entry which is preliminary data.</text>
</comment>
<dbReference type="GO" id="GO:0004386">
    <property type="term" value="F:helicase activity"/>
    <property type="evidence" value="ECO:0007669"/>
    <property type="project" value="UniProtKB-KW"/>
</dbReference>
<reference evidence="7 8" key="1">
    <citation type="submission" date="2023-12" db="EMBL/GenBank/DDBJ databases">
        <title>Baltic Sea Cyanobacteria.</title>
        <authorList>
            <person name="Delbaje E."/>
            <person name="Fewer D.P."/>
            <person name="Shishido T.K."/>
        </authorList>
    </citation>
    <scope>NUCLEOTIDE SEQUENCE [LARGE SCALE GENOMIC DNA]</scope>
    <source>
        <strain evidence="7 8">UHCC 0139</strain>
    </source>
</reference>
<dbReference type="Gene3D" id="3.30.870.10">
    <property type="entry name" value="Endonuclease Chain A"/>
    <property type="match status" value="1"/>
</dbReference>
<proteinExistence type="predicted"/>
<name>A0ABU5RWE7_9CYAN</name>
<evidence type="ECO:0000259" key="5">
    <source>
        <dbReference type="PROSITE" id="PS51192"/>
    </source>
</evidence>
<dbReference type="SMART" id="SM00490">
    <property type="entry name" value="HELICc"/>
    <property type="match status" value="1"/>
</dbReference>
<dbReference type="InterPro" id="IPR014001">
    <property type="entry name" value="Helicase_ATP-bd"/>
</dbReference>
<dbReference type="SUPFAM" id="SSF52540">
    <property type="entry name" value="P-loop containing nucleoside triphosphate hydrolases"/>
    <property type="match status" value="1"/>
</dbReference>
<accession>A0ABU5RWE7</accession>
<protein>
    <submittedName>
        <fullName evidence="7">DEAD/DEAH box helicase</fullName>
    </submittedName>
</protein>
<keyword evidence="8" id="KW-1185">Reference proteome</keyword>
<evidence type="ECO:0000256" key="1">
    <source>
        <dbReference type="ARBA" id="ARBA00022741"/>
    </source>
</evidence>
<keyword evidence="3 7" id="KW-0347">Helicase</keyword>
<dbReference type="InterPro" id="IPR011545">
    <property type="entry name" value="DEAD/DEAH_box_helicase_dom"/>
</dbReference>
<keyword evidence="1" id="KW-0547">Nucleotide-binding</keyword>
<dbReference type="PANTHER" id="PTHR47961">
    <property type="entry name" value="DNA POLYMERASE THETA, PUTATIVE (AFU_ORTHOLOGUE AFUA_1G05260)-RELATED"/>
    <property type="match status" value="1"/>
</dbReference>
<dbReference type="PANTHER" id="PTHR47961:SF6">
    <property type="entry name" value="DNA-DIRECTED DNA POLYMERASE"/>
    <property type="match status" value="1"/>
</dbReference>
<feature type="domain" description="Helicase ATP-binding" evidence="5">
    <location>
        <begin position="175"/>
        <end position="344"/>
    </location>
</feature>
<gene>
    <name evidence="7" type="ORF">VB738_12680</name>
</gene>
<dbReference type="Pfam" id="PF00271">
    <property type="entry name" value="Helicase_C"/>
    <property type="match status" value="1"/>
</dbReference>
<evidence type="ECO:0000256" key="3">
    <source>
        <dbReference type="ARBA" id="ARBA00022806"/>
    </source>
</evidence>
<evidence type="ECO:0000256" key="4">
    <source>
        <dbReference type="ARBA" id="ARBA00022840"/>
    </source>
</evidence>